<dbReference type="SUPFAM" id="SSF52540">
    <property type="entry name" value="P-loop containing nucleoside triphosphate hydrolases"/>
    <property type="match status" value="1"/>
</dbReference>
<dbReference type="GO" id="GO:0008146">
    <property type="term" value="F:sulfotransferase activity"/>
    <property type="evidence" value="ECO:0007669"/>
    <property type="project" value="InterPro"/>
</dbReference>
<evidence type="ECO:0000259" key="3">
    <source>
        <dbReference type="Pfam" id="PF00685"/>
    </source>
</evidence>
<dbReference type="EMBL" id="OC859783">
    <property type="protein sequence ID" value="CAD7627943.1"/>
    <property type="molecule type" value="Genomic_DNA"/>
</dbReference>
<dbReference type="EMBL" id="CAJPIZ010005208">
    <property type="protein sequence ID" value="CAG2108373.1"/>
    <property type="molecule type" value="Genomic_DNA"/>
</dbReference>
<dbReference type="InterPro" id="IPR036291">
    <property type="entry name" value="NAD(P)-bd_dom_sf"/>
</dbReference>
<protein>
    <recommendedName>
        <fullName evidence="3">Sulfotransferase domain-containing protein</fullName>
    </recommendedName>
</protein>
<dbReference type="SUPFAM" id="SSF51735">
    <property type="entry name" value="NAD(P)-binding Rossmann-fold domains"/>
    <property type="match status" value="1"/>
</dbReference>
<organism evidence="4">
    <name type="scientific">Medioppia subpectinata</name>
    <dbReference type="NCBI Taxonomy" id="1979941"/>
    <lineage>
        <taxon>Eukaryota</taxon>
        <taxon>Metazoa</taxon>
        <taxon>Ecdysozoa</taxon>
        <taxon>Arthropoda</taxon>
        <taxon>Chelicerata</taxon>
        <taxon>Arachnida</taxon>
        <taxon>Acari</taxon>
        <taxon>Acariformes</taxon>
        <taxon>Sarcoptiformes</taxon>
        <taxon>Oribatida</taxon>
        <taxon>Brachypylina</taxon>
        <taxon>Oppioidea</taxon>
        <taxon>Oppiidae</taxon>
        <taxon>Medioppia</taxon>
    </lineage>
</organism>
<dbReference type="InterPro" id="IPR000863">
    <property type="entry name" value="Sulfotransferase_dom"/>
</dbReference>
<comment type="similarity">
    <text evidence="1">Belongs to the sulfotransferase 1 family.</text>
</comment>
<sequence>MCTTTLALELAPHGIRVNSVSIGIVRSYEAHPDPVVIKAFENAAKYTPLGRVGTTADVAKGVVFLSSSDASFITGHSLVIDGGINLDWLLAIKDLTVRPTDIWICGYQKSGNTWLSGIVSLIMADGVVDRVKDEYIRERVPNIFTPTTLSKISGLKPQSVEWFDGLKDPRIINSHLDMIYIMRNPKDVCVSYYYYQKMMKRTDIDFEDTCQLFLDENLINGDWFQHLRDYWLTYGLNHPNVLFVAYEELCADLPAMVRTIARFLGKHFADETVDTIVSHTKFEAMKGNPIYNQFYLLGKNAPQFVRNGTIGDWRAHMTDRQSALFDERYGQRLRAIGLRVCDNMEAAERCMATTGRIIE</sequence>
<evidence type="ECO:0000256" key="2">
    <source>
        <dbReference type="ARBA" id="ARBA00022679"/>
    </source>
</evidence>
<dbReference type="Pfam" id="PF13561">
    <property type="entry name" value="adh_short_C2"/>
    <property type="match status" value="1"/>
</dbReference>
<dbReference type="Gene3D" id="3.40.50.300">
    <property type="entry name" value="P-loop containing nucleotide triphosphate hydrolases"/>
    <property type="match status" value="1"/>
</dbReference>
<dbReference type="Gene3D" id="3.40.50.720">
    <property type="entry name" value="NAD(P)-binding Rossmann-like Domain"/>
    <property type="match status" value="1"/>
</dbReference>
<dbReference type="AlphaFoldDB" id="A0A7R9KRA6"/>
<accession>A0A7R9KRA6</accession>
<feature type="domain" description="Sulfotransferase" evidence="3">
    <location>
        <begin position="99"/>
        <end position="335"/>
    </location>
</feature>
<dbReference type="InterPro" id="IPR002347">
    <property type="entry name" value="SDR_fam"/>
</dbReference>
<dbReference type="Pfam" id="PF00685">
    <property type="entry name" value="Sulfotransfer_1"/>
    <property type="match status" value="1"/>
</dbReference>
<reference evidence="4" key="1">
    <citation type="submission" date="2020-11" db="EMBL/GenBank/DDBJ databases">
        <authorList>
            <person name="Tran Van P."/>
        </authorList>
    </citation>
    <scope>NUCLEOTIDE SEQUENCE</scope>
</reference>
<dbReference type="InterPro" id="IPR027417">
    <property type="entry name" value="P-loop_NTPase"/>
</dbReference>
<dbReference type="OrthoDB" id="205623at2759"/>
<dbReference type="Proteomes" id="UP000759131">
    <property type="component" value="Unassembled WGS sequence"/>
</dbReference>
<dbReference type="PANTHER" id="PTHR11783">
    <property type="entry name" value="SULFOTRANSFERASE SULT"/>
    <property type="match status" value="1"/>
</dbReference>
<gene>
    <name evidence="4" type="ORF">OSB1V03_LOCUS8367</name>
</gene>
<keyword evidence="2" id="KW-0808">Transferase</keyword>
<evidence type="ECO:0000313" key="4">
    <source>
        <dbReference type="EMBL" id="CAD7627943.1"/>
    </source>
</evidence>
<name>A0A7R9KRA6_9ACAR</name>
<dbReference type="PRINTS" id="PR00081">
    <property type="entry name" value="GDHRDH"/>
</dbReference>
<evidence type="ECO:0000313" key="5">
    <source>
        <dbReference type="Proteomes" id="UP000759131"/>
    </source>
</evidence>
<keyword evidence="5" id="KW-1185">Reference proteome</keyword>
<evidence type="ECO:0000256" key="1">
    <source>
        <dbReference type="ARBA" id="ARBA00005771"/>
    </source>
</evidence>
<proteinExistence type="inferred from homology"/>